<name>A0A917VEF0_9NOCA</name>
<proteinExistence type="predicted"/>
<accession>A0A917VEF0</accession>
<evidence type="ECO:0000313" key="3">
    <source>
        <dbReference type="Proteomes" id="UP000612956"/>
    </source>
</evidence>
<organism evidence="2 3">
    <name type="scientific">Nocardia camponoti</name>
    <dbReference type="NCBI Taxonomy" id="1616106"/>
    <lineage>
        <taxon>Bacteria</taxon>
        <taxon>Bacillati</taxon>
        <taxon>Actinomycetota</taxon>
        <taxon>Actinomycetes</taxon>
        <taxon>Mycobacteriales</taxon>
        <taxon>Nocardiaceae</taxon>
        <taxon>Nocardia</taxon>
    </lineage>
</organism>
<dbReference type="Proteomes" id="UP000612956">
    <property type="component" value="Unassembled WGS sequence"/>
</dbReference>
<keyword evidence="3" id="KW-1185">Reference proteome</keyword>
<protein>
    <submittedName>
        <fullName evidence="2">Uncharacterized protein</fullName>
    </submittedName>
</protein>
<evidence type="ECO:0000313" key="2">
    <source>
        <dbReference type="EMBL" id="GGK68931.1"/>
    </source>
</evidence>
<feature type="region of interest" description="Disordered" evidence="1">
    <location>
        <begin position="280"/>
        <end position="322"/>
    </location>
</feature>
<sequence length="322" mass="33871">MADSSLDAVIAEIIAQWRTDNPTARQIPRAVRKELSRAVREDAQNQRMDTEIARSQIGLEILHHQRAMVTGSRRAPGQSETDWAAAQQRLAARGEALERRIHSFPGLNVEDRGSAVAALRRAHNAEASAPPQQVQWAPAAGKPSLSARVVARLSAIRLGIVVATHGLQSPLFVAAQAEAARRAESPQQATGDWLTPAQAAAVQELTTVATRFEQTAALARGGESAYLSKVVADFGAALDHARQLGVPSERLDSELAAVHRQAEAPSAATALFGRWGSKTRAAAGPMTPPTTSAAPQRAPAATGPVAATAAVAGQSHVPGRAR</sequence>
<reference evidence="2" key="2">
    <citation type="submission" date="2020-09" db="EMBL/GenBank/DDBJ databases">
        <authorList>
            <person name="Sun Q."/>
            <person name="Zhou Y."/>
        </authorList>
    </citation>
    <scope>NUCLEOTIDE SEQUENCE</scope>
    <source>
        <strain evidence="2">CGMCC 4.7278</strain>
    </source>
</reference>
<dbReference type="EMBL" id="BMMW01000007">
    <property type="protein sequence ID" value="GGK68931.1"/>
    <property type="molecule type" value="Genomic_DNA"/>
</dbReference>
<evidence type="ECO:0000256" key="1">
    <source>
        <dbReference type="SAM" id="MobiDB-lite"/>
    </source>
</evidence>
<dbReference type="AlphaFoldDB" id="A0A917VEF0"/>
<reference evidence="2" key="1">
    <citation type="journal article" date="2014" name="Int. J. Syst. Evol. Microbiol.">
        <title>Complete genome sequence of Corynebacterium casei LMG S-19264T (=DSM 44701T), isolated from a smear-ripened cheese.</title>
        <authorList>
            <consortium name="US DOE Joint Genome Institute (JGI-PGF)"/>
            <person name="Walter F."/>
            <person name="Albersmeier A."/>
            <person name="Kalinowski J."/>
            <person name="Ruckert C."/>
        </authorList>
    </citation>
    <scope>NUCLEOTIDE SEQUENCE</scope>
    <source>
        <strain evidence="2">CGMCC 4.7278</strain>
    </source>
</reference>
<dbReference type="RefSeq" id="WP_188831192.1">
    <property type="nucleotide sequence ID" value="NZ_BMMW01000007.1"/>
</dbReference>
<feature type="compositionally biased region" description="Low complexity" evidence="1">
    <location>
        <begin position="298"/>
        <end position="313"/>
    </location>
</feature>
<comment type="caution">
    <text evidence="2">The sequence shown here is derived from an EMBL/GenBank/DDBJ whole genome shotgun (WGS) entry which is preliminary data.</text>
</comment>
<gene>
    <name evidence="2" type="ORF">GCM10011591_46310</name>
</gene>